<evidence type="ECO:0000313" key="3">
    <source>
        <dbReference type="EMBL" id="KAJ1607507.1"/>
    </source>
</evidence>
<organism evidence="3">
    <name type="scientific">Cryptosporidium canis</name>
    <dbReference type="NCBI Taxonomy" id="195482"/>
    <lineage>
        <taxon>Eukaryota</taxon>
        <taxon>Sar</taxon>
        <taxon>Alveolata</taxon>
        <taxon>Apicomplexa</taxon>
        <taxon>Conoidasida</taxon>
        <taxon>Coccidia</taxon>
        <taxon>Eucoccidiorida</taxon>
        <taxon>Eimeriorina</taxon>
        <taxon>Cryptosporidiidae</taxon>
        <taxon>Cryptosporidium</taxon>
    </lineage>
</organism>
<evidence type="ECO:0000256" key="1">
    <source>
        <dbReference type="SAM" id="Coils"/>
    </source>
</evidence>
<sequence>MGKIRKNKNVVKLRLLPSANEGSSSSSRWTPVSNREFTNDEKQGIRNILGNVLFHDELEEIYFDEGHHENNIPARCSQNDIDNYIFKDNYFPDDGYDYEQHLRSINKNPSYVNSNLNNKVNQDPVSSLLSSTSILQNSGIDINKDNFVTELVELTNCMEEPDKFEELNDDFIFDMAGLTDKYELEKNINIDSILWGDGNVQPSHKNNTGELDNILECSEQATLSPDNLSIFSGMDSSDEGCEDLLESILDEYNDDPISLGKHSGELCSDKSNTKHNISEYEHILDRYINQARNIHSSENKQQKNYDDINIPFDQVHVEKIISILENTDIYDISSEFTQSEASEYEAVEQINMEDFRNSLEVINKPNKVNIKDYFLSNDTQSSTNSQKHIKTTDRGSINFDKCQNYESLSSIVRFIPERKKDETSNERRNRKQAVKLAKREMRELKRKNKQDTKDLKKSIAGSFINTSQSDIKSGVRYFKF</sequence>
<accession>A0A9D5DGM3</accession>
<dbReference type="OrthoDB" id="5852896at2759"/>
<gene>
    <name evidence="3" type="ORF">OJ253_2366</name>
</gene>
<feature type="region of interest" description="Disordered" evidence="2">
    <location>
        <begin position="16"/>
        <end position="36"/>
    </location>
</feature>
<keyword evidence="1" id="KW-0175">Coiled coil</keyword>
<name>A0A9D5DGM3_9CRYT</name>
<comment type="caution">
    <text evidence="3">The sequence shown here is derived from an EMBL/GenBank/DDBJ whole genome shotgun (WGS) entry which is preliminary data.</text>
</comment>
<dbReference type="Proteomes" id="UP001067231">
    <property type="component" value="Unassembled WGS sequence"/>
</dbReference>
<feature type="coiled-coil region" evidence="1">
    <location>
        <begin position="427"/>
        <end position="454"/>
    </location>
</feature>
<reference evidence="3" key="1">
    <citation type="submission" date="2022-10" db="EMBL/GenBank/DDBJ databases">
        <title>Adaptive evolution leads to modifications in subtelomeric GC content in a zoonotic Cryptosporidium species.</title>
        <authorList>
            <person name="Li J."/>
            <person name="Feng Y."/>
            <person name="Xiao L."/>
        </authorList>
    </citation>
    <scope>NUCLEOTIDE SEQUENCE</scope>
    <source>
        <strain evidence="3">33844</strain>
    </source>
</reference>
<dbReference type="AlphaFoldDB" id="A0A9D5DGM3"/>
<proteinExistence type="predicted"/>
<feature type="compositionally biased region" description="Polar residues" evidence="2">
    <location>
        <begin position="20"/>
        <end position="36"/>
    </location>
</feature>
<dbReference type="EMBL" id="JAPCXC010000058">
    <property type="protein sequence ID" value="KAJ1607507.1"/>
    <property type="molecule type" value="Genomic_DNA"/>
</dbReference>
<protein>
    <submittedName>
        <fullName evidence="3">Uncharacterized protein</fullName>
    </submittedName>
</protein>
<evidence type="ECO:0000256" key="2">
    <source>
        <dbReference type="SAM" id="MobiDB-lite"/>
    </source>
</evidence>